<organism evidence="1 2">
    <name type="scientific">Drosophila navojoa</name>
    <name type="common">Fruit fly</name>
    <dbReference type="NCBI Taxonomy" id="7232"/>
    <lineage>
        <taxon>Eukaryota</taxon>
        <taxon>Metazoa</taxon>
        <taxon>Ecdysozoa</taxon>
        <taxon>Arthropoda</taxon>
        <taxon>Hexapoda</taxon>
        <taxon>Insecta</taxon>
        <taxon>Pterygota</taxon>
        <taxon>Neoptera</taxon>
        <taxon>Endopterygota</taxon>
        <taxon>Diptera</taxon>
        <taxon>Brachycera</taxon>
        <taxon>Muscomorpha</taxon>
        <taxon>Ephydroidea</taxon>
        <taxon>Drosophilidae</taxon>
        <taxon>Drosophila</taxon>
    </lineage>
</organism>
<evidence type="ECO:0000313" key="1">
    <source>
        <dbReference type="EMBL" id="TDG38552.1"/>
    </source>
</evidence>
<reference evidence="1 2" key="1">
    <citation type="journal article" date="2019" name="J. Hered.">
        <title>An Improved Genome Assembly for Drosophila navojoa, the Basal Species in the mojavensis Cluster.</title>
        <authorList>
            <person name="Vanderlinde T."/>
            <person name="Dupim E.G."/>
            <person name="Nazario-Yepiz N.O."/>
            <person name="Carvalho A.B."/>
        </authorList>
    </citation>
    <scope>NUCLEOTIDE SEQUENCE [LARGE SCALE GENOMIC DNA]</scope>
    <source>
        <strain evidence="1">Navoj_Jal97</strain>
        <tissue evidence="1">Whole organism</tissue>
    </source>
</reference>
<comment type="caution">
    <text evidence="1">The sequence shown here is derived from an EMBL/GenBank/DDBJ whole genome shotgun (WGS) entry which is preliminary data.</text>
</comment>
<gene>
    <name evidence="1" type="ORF">AWZ03_015027</name>
</gene>
<proteinExistence type="predicted"/>
<protein>
    <submittedName>
        <fullName evidence="1">Uncharacterized protein</fullName>
    </submittedName>
</protein>
<accession>A0A484AR37</accession>
<dbReference type="Proteomes" id="UP000295192">
    <property type="component" value="Unassembled WGS sequence"/>
</dbReference>
<sequence>MSLVSASPRLNRCPTTHPDGRKLVVLVVASYDACARSLGRGPLGALRWTRASVLDRARRVSQRNPGGVRQMVLLEVDAGSASGKGACDATLTKARVFDPDCFFTLPRPLPTSSWRRARMILFCFVPRRGLRGGVVDEGTMLPAAVLPP</sequence>
<dbReference type="EMBL" id="LSRL02002920">
    <property type="protein sequence ID" value="TDG38552.1"/>
    <property type="molecule type" value="Genomic_DNA"/>
</dbReference>
<evidence type="ECO:0000313" key="2">
    <source>
        <dbReference type="Proteomes" id="UP000295192"/>
    </source>
</evidence>
<name>A0A484AR37_DRONA</name>
<keyword evidence="2" id="KW-1185">Reference proteome</keyword>
<dbReference type="AlphaFoldDB" id="A0A484AR37"/>